<protein>
    <recommendedName>
        <fullName evidence="1">DUF7742 domain-containing protein</fullName>
    </recommendedName>
</protein>
<dbReference type="Proteomes" id="UP000295301">
    <property type="component" value="Unassembled WGS sequence"/>
</dbReference>
<comment type="caution">
    <text evidence="2">The sequence shown here is derived from an EMBL/GenBank/DDBJ whole genome shotgun (WGS) entry which is preliminary data.</text>
</comment>
<sequence length="97" mass="10871">MRPVLHGDVCCAARALLAAAPEDRGALCRQILNQAWAADRYRRRHGRLHPRWGNGSLMAAARKHPMADEPGFDDPGYRHCFVMVLRALGARLSPRRS</sequence>
<proteinExistence type="predicted"/>
<evidence type="ECO:0000313" key="2">
    <source>
        <dbReference type="EMBL" id="TDK49847.1"/>
    </source>
</evidence>
<feature type="domain" description="DUF7742" evidence="1">
    <location>
        <begin position="2"/>
        <end position="88"/>
    </location>
</feature>
<organism evidence="2 3">
    <name type="scientific">Antarcticimicrobium luteum</name>
    <dbReference type="NCBI Taxonomy" id="2547397"/>
    <lineage>
        <taxon>Bacteria</taxon>
        <taxon>Pseudomonadati</taxon>
        <taxon>Pseudomonadota</taxon>
        <taxon>Alphaproteobacteria</taxon>
        <taxon>Rhodobacterales</taxon>
        <taxon>Paracoccaceae</taxon>
        <taxon>Antarcticimicrobium</taxon>
    </lineage>
</organism>
<keyword evidence="3" id="KW-1185">Reference proteome</keyword>
<name>A0A4V6PM94_9RHOB</name>
<dbReference type="AlphaFoldDB" id="A0A4V6PM94"/>
<dbReference type="EMBL" id="SMUV01000060">
    <property type="protein sequence ID" value="TDK49847.1"/>
    <property type="molecule type" value="Genomic_DNA"/>
</dbReference>
<gene>
    <name evidence="2" type="ORF">E1832_08170</name>
</gene>
<dbReference type="InterPro" id="IPR056644">
    <property type="entry name" value="DUF7742"/>
</dbReference>
<accession>A0A4V6PM94</accession>
<evidence type="ECO:0000259" key="1">
    <source>
        <dbReference type="Pfam" id="PF24891"/>
    </source>
</evidence>
<reference evidence="2 3" key="1">
    <citation type="submission" date="2019-03" db="EMBL/GenBank/DDBJ databases">
        <title>Ruegeria lutea sp. nov., a novel strain, isolated from marine sediment, the Masan Bay, South Korea.</title>
        <authorList>
            <person name="Kim J."/>
            <person name="Kim D.-Y."/>
            <person name="Lee S.-S."/>
        </authorList>
    </citation>
    <scope>NUCLEOTIDE SEQUENCE [LARGE SCALE GENOMIC DNA]</scope>
    <source>
        <strain evidence="2 3">318-1</strain>
    </source>
</reference>
<dbReference type="RefSeq" id="WP_133359249.1">
    <property type="nucleotide sequence ID" value="NZ_SMUV01000060.1"/>
</dbReference>
<evidence type="ECO:0000313" key="3">
    <source>
        <dbReference type="Proteomes" id="UP000295301"/>
    </source>
</evidence>
<dbReference type="Pfam" id="PF24891">
    <property type="entry name" value="DUF7742"/>
    <property type="match status" value="1"/>
</dbReference>
<dbReference type="OrthoDB" id="7863415at2"/>